<dbReference type="PANTHER" id="PTHR22916:SF51">
    <property type="entry name" value="GLYCOSYLTRANSFERASE EPSH-RELATED"/>
    <property type="match status" value="1"/>
</dbReference>
<dbReference type="EMBL" id="JAFREM010000008">
    <property type="protein sequence ID" value="MBO1305581.1"/>
    <property type="molecule type" value="Genomic_DNA"/>
</dbReference>
<dbReference type="PANTHER" id="PTHR22916">
    <property type="entry name" value="GLYCOSYLTRANSFERASE"/>
    <property type="match status" value="1"/>
</dbReference>
<dbReference type="Gene3D" id="3.90.550.10">
    <property type="entry name" value="Spore Coat Polysaccharide Biosynthesis Protein SpsA, Chain A"/>
    <property type="match status" value="1"/>
</dbReference>
<dbReference type="Proteomes" id="UP000664601">
    <property type="component" value="Unassembled WGS sequence"/>
</dbReference>
<comment type="caution">
    <text evidence="4">The sequence shown here is derived from an EMBL/GenBank/DDBJ whole genome shotgun (WGS) entry which is preliminary data.</text>
</comment>
<dbReference type="CDD" id="cd00761">
    <property type="entry name" value="Glyco_tranf_GTA_type"/>
    <property type="match status" value="1"/>
</dbReference>
<keyword evidence="5" id="KW-1185">Reference proteome</keyword>
<protein>
    <submittedName>
        <fullName evidence="4">Glycosyltransferase family 2 protein</fullName>
    </submittedName>
</protein>
<feature type="domain" description="Glycosyltransferase 2-like" evidence="3">
    <location>
        <begin position="8"/>
        <end position="157"/>
    </location>
</feature>
<dbReference type="InterPro" id="IPR001173">
    <property type="entry name" value="Glyco_trans_2-like"/>
</dbReference>
<keyword evidence="1" id="KW-0328">Glycosyltransferase</keyword>
<keyword evidence="2" id="KW-0808">Transferase</keyword>
<evidence type="ECO:0000259" key="3">
    <source>
        <dbReference type="Pfam" id="PF00535"/>
    </source>
</evidence>
<reference evidence="4 5" key="1">
    <citation type="submission" date="2021-03" db="EMBL/GenBank/DDBJ databases">
        <title>Enterococcal diversity collection.</title>
        <authorList>
            <person name="Gilmore M.S."/>
            <person name="Schwartzman J."/>
            <person name="Van Tyne D."/>
            <person name="Martin M."/>
            <person name="Earl A.M."/>
            <person name="Manson A.L."/>
            <person name="Straub T."/>
            <person name="Salamzade R."/>
            <person name="Saavedra J."/>
            <person name="Lebreton F."/>
            <person name="Prichula J."/>
            <person name="Schaufler K."/>
            <person name="Gaca A."/>
            <person name="Sgardioli B."/>
            <person name="Wagenaar J."/>
            <person name="Strong T."/>
        </authorList>
    </citation>
    <scope>NUCLEOTIDE SEQUENCE [LARGE SCALE GENOMIC DNA]</scope>
    <source>
        <strain evidence="4 5">669A</strain>
    </source>
</reference>
<dbReference type="InterPro" id="IPR029044">
    <property type="entry name" value="Nucleotide-diphossugar_trans"/>
</dbReference>
<evidence type="ECO:0000256" key="1">
    <source>
        <dbReference type="ARBA" id="ARBA00022676"/>
    </source>
</evidence>
<dbReference type="RefSeq" id="WP_207672519.1">
    <property type="nucleotide sequence ID" value="NZ_JAFREM010000008.1"/>
</dbReference>
<proteinExistence type="predicted"/>
<evidence type="ECO:0000313" key="4">
    <source>
        <dbReference type="EMBL" id="MBO1305581.1"/>
    </source>
</evidence>
<gene>
    <name evidence="4" type="ORF">JZO70_05385</name>
</gene>
<accession>A0ABS3LA08</accession>
<evidence type="ECO:0000313" key="5">
    <source>
        <dbReference type="Proteomes" id="UP000664601"/>
    </source>
</evidence>
<dbReference type="Pfam" id="PF00535">
    <property type="entry name" value="Glycos_transf_2"/>
    <property type="match status" value="1"/>
</dbReference>
<evidence type="ECO:0000256" key="2">
    <source>
        <dbReference type="ARBA" id="ARBA00022679"/>
    </source>
</evidence>
<name>A0ABS3LA08_9ENTE</name>
<organism evidence="4 5">
    <name type="scientific">Candidatus Enterococcus moelleringii</name>
    <dbReference type="NCBI Taxonomy" id="2815325"/>
    <lineage>
        <taxon>Bacteria</taxon>
        <taxon>Bacillati</taxon>
        <taxon>Bacillota</taxon>
        <taxon>Bacilli</taxon>
        <taxon>Lactobacillales</taxon>
        <taxon>Enterococcaceae</taxon>
        <taxon>Enterococcus</taxon>
    </lineage>
</organism>
<dbReference type="SUPFAM" id="SSF53448">
    <property type="entry name" value="Nucleotide-diphospho-sugar transferases"/>
    <property type="match status" value="1"/>
</dbReference>
<sequence>MIKKPLVSIIVPIHNDFPFARNCLYSLVDQSYNNIEILLVDDGSTDLPPVAFMEEVNQDFRIHFFQRDHWGPGAARNYGIQQANGEYLLFVDSDDSLDPQAVETLVSAADFNADGPRPDFILFGCHFYEKGSYKRDRMPTSFKGSQIDFLRKPFYVCYRQGLISAPGNKFIRRSFLLENNLRFSEHLLVLEDLLFTVQVIAEAEQVMALDQAFYHYHRLRKGALMSRFNVGKEQTQLRICQQMLEMTPAHPKYHEFYCKDTALKVFSQLIAIQKQTFSPLRKARLTKKLLRNPELRQVVRAAHGRNLREKQKLLLLRALIKLSGKSCEMPRQVNA</sequence>